<dbReference type="InterPro" id="IPR001807">
    <property type="entry name" value="ClC"/>
</dbReference>
<evidence type="ECO:0000313" key="13">
    <source>
        <dbReference type="EMBL" id="KAF2077625.1"/>
    </source>
</evidence>
<dbReference type="InterPro" id="IPR046342">
    <property type="entry name" value="CBS_dom_sf"/>
</dbReference>
<evidence type="ECO:0000256" key="6">
    <source>
        <dbReference type="ARBA" id="ARBA00023065"/>
    </source>
</evidence>
<dbReference type="InterPro" id="IPR014743">
    <property type="entry name" value="Cl-channel_core"/>
</dbReference>
<dbReference type="AlphaFoldDB" id="A0A8J4V1X2"/>
<feature type="compositionally biased region" description="Low complexity" evidence="11">
    <location>
        <begin position="777"/>
        <end position="786"/>
    </location>
</feature>
<feature type="transmembrane region" description="Helical" evidence="10">
    <location>
        <begin position="388"/>
        <end position="415"/>
    </location>
</feature>
<evidence type="ECO:0000256" key="4">
    <source>
        <dbReference type="ARBA" id="ARBA00022737"/>
    </source>
</evidence>
<gene>
    <name evidence="13" type="ORF">CYY_001088</name>
</gene>
<feature type="transmembrane region" description="Helical" evidence="10">
    <location>
        <begin position="350"/>
        <end position="367"/>
    </location>
</feature>
<dbReference type="PANTHER" id="PTHR45720:SF10">
    <property type="entry name" value="CHLORIDE CHANNEL PROTEIN 2"/>
    <property type="match status" value="1"/>
</dbReference>
<comment type="subcellular location">
    <subcellularLocation>
        <location evidence="1 10">Membrane</location>
        <topology evidence="1 10">Multi-pass membrane protein</topology>
    </subcellularLocation>
</comment>
<dbReference type="Gene3D" id="1.10.3080.10">
    <property type="entry name" value="Clc chloride channel"/>
    <property type="match status" value="1"/>
</dbReference>
<keyword evidence="5 10" id="KW-1133">Transmembrane helix</keyword>
<evidence type="ECO:0000256" key="5">
    <source>
        <dbReference type="ARBA" id="ARBA00022989"/>
    </source>
</evidence>
<keyword evidence="4" id="KW-0677">Repeat</keyword>
<feature type="domain" description="CBS" evidence="12">
    <location>
        <begin position="631"/>
        <end position="689"/>
    </location>
</feature>
<name>A0A8J4V1X2_9MYCE</name>
<dbReference type="EMBL" id="AJWJ01000024">
    <property type="protein sequence ID" value="KAF2077625.1"/>
    <property type="molecule type" value="Genomic_DNA"/>
</dbReference>
<evidence type="ECO:0000256" key="10">
    <source>
        <dbReference type="RuleBase" id="RU361221"/>
    </source>
</evidence>
<feature type="compositionally biased region" description="Low complexity" evidence="11">
    <location>
        <begin position="856"/>
        <end position="878"/>
    </location>
</feature>
<keyword evidence="3 10" id="KW-0812">Transmembrane</keyword>
<keyword evidence="14" id="KW-1185">Reference proteome</keyword>
<evidence type="ECO:0000313" key="14">
    <source>
        <dbReference type="Proteomes" id="UP000695562"/>
    </source>
</evidence>
<dbReference type="PRINTS" id="PR00762">
    <property type="entry name" value="CLCHANNEL"/>
</dbReference>
<dbReference type="GO" id="GO:0005247">
    <property type="term" value="F:voltage-gated chloride channel activity"/>
    <property type="evidence" value="ECO:0007669"/>
    <property type="project" value="TreeGrafter"/>
</dbReference>
<feature type="compositionally biased region" description="Acidic residues" evidence="11">
    <location>
        <begin position="826"/>
        <end position="835"/>
    </location>
</feature>
<evidence type="ECO:0000256" key="2">
    <source>
        <dbReference type="ARBA" id="ARBA00022448"/>
    </source>
</evidence>
<dbReference type="SUPFAM" id="SSF81340">
    <property type="entry name" value="Clc chloride channel"/>
    <property type="match status" value="1"/>
</dbReference>
<dbReference type="OrthoDB" id="4564at2759"/>
<feature type="transmembrane region" description="Helical" evidence="10">
    <location>
        <begin position="207"/>
        <end position="236"/>
    </location>
</feature>
<feature type="transmembrane region" description="Helical" evidence="10">
    <location>
        <begin position="163"/>
        <end position="187"/>
    </location>
</feature>
<dbReference type="GO" id="GO:0016020">
    <property type="term" value="C:membrane"/>
    <property type="evidence" value="ECO:0007669"/>
    <property type="project" value="UniProtKB-SubCell"/>
</dbReference>
<evidence type="ECO:0000256" key="8">
    <source>
        <dbReference type="ARBA" id="ARBA00023214"/>
    </source>
</evidence>
<comment type="caution">
    <text evidence="10">Lacks conserved residue(s) required for the propagation of feature annotation.</text>
</comment>
<dbReference type="PANTHER" id="PTHR45720">
    <property type="entry name" value="CHLORIDE CHANNEL PROTEIN 2"/>
    <property type="match status" value="1"/>
</dbReference>
<evidence type="ECO:0000256" key="3">
    <source>
        <dbReference type="ARBA" id="ARBA00022692"/>
    </source>
</evidence>
<reference evidence="13" key="1">
    <citation type="submission" date="2020-01" db="EMBL/GenBank/DDBJ databases">
        <title>Development of genomics and gene disruption for Polysphondylium violaceum indicates a role for the polyketide synthase stlB in stalk morphogenesis.</title>
        <authorList>
            <person name="Narita B."/>
            <person name="Kawabe Y."/>
            <person name="Kin K."/>
            <person name="Saito T."/>
            <person name="Gibbs R."/>
            <person name="Kuspa A."/>
            <person name="Muzny D."/>
            <person name="Queller D."/>
            <person name="Richards S."/>
            <person name="Strassman J."/>
            <person name="Sucgang R."/>
            <person name="Worley K."/>
            <person name="Schaap P."/>
        </authorList>
    </citation>
    <scope>NUCLEOTIDE SEQUENCE</scope>
    <source>
        <strain evidence="13">QSvi11</strain>
    </source>
</reference>
<organism evidence="13 14">
    <name type="scientific">Polysphondylium violaceum</name>
    <dbReference type="NCBI Taxonomy" id="133409"/>
    <lineage>
        <taxon>Eukaryota</taxon>
        <taxon>Amoebozoa</taxon>
        <taxon>Evosea</taxon>
        <taxon>Eumycetozoa</taxon>
        <taxon>Dictyostelia</taxon>
        <taxon>Dictyosteliales</taxon>
        <taxon>Dictyosteliaceae</taxon>
        <taxon>Polysphondylium</taxon>
    </lineage>
</organism>
<proteinExistence type="inferred from homology"/>
<feature type="compositionally biased region" description="Acidic residues" evidence="11">
    <location>
        <begin position="746"/>
        <end position="755"/>
    </location>
</feature>
<feature type="region of interest" description="Disordered" evidence="11">
    <location>
        <begin position="723"/>
        <end position="878"/>
    </location>
</feature>
<dbReference type="Pfam" id="PF00654">
    <property type="entry name" value="Voltage_CLC"/>
    <property type="match status" value="1"/>
</dbReference>
<comment type="caution">
    <text evidence="13">The sequence shown here is derived from an EMBL/GenBank/DDBJ whole genome shotgun (WGS) entry which is preliminary data.</text>
</comment>
<keyword evidence="6 10" id="KW-0406">Ion transport</keyword>
<comment type="similarity">
    <text evidence="10">Belongs to the chloride channel (TC 2.A.49) family.</text>
</comment>
<feature type="transmembrane region" description="Helical" evidence="10">
    <location>
        <begin position="546"/>
        <end position="565"/>
    </location>
</feature>
<dbReference type="Pfam" id="PF00571">
    <property type="entry name" value="CBS"/>
    <property type="match status" value="1"/>
</dbReference>
<evidence type="ECO:0000256" key="9">
    <source>
        <dbReference type="PROSITE-ProRule" id="PRU00703"/>
    </source>
</evidence>
<dbReference type="InterPro" id="IPR050970">
    <property type="entry name" value="Cl_channel_volt-gated"/>
</dbReference>
<keyword evidence="8 10" id="KW-0868">Chloride</keyword>
<feature type="compositionally biased region" description="Polar residues" evidence="11">
    <location>
        <begin position="18"/>
        <end position="34"/>
    </location>
</feature>
<evidence type="ECO:0000259" key="12">
    <source>
        <dbReference type="PROSITE" id="PS51371"/>
    </source>
</evidence>
<protein>
    <recommendedName>
        <fullName evidence="10">Chloride channel protein</fullName>
    </recommendedName>
</protein>
<dbReference type="PROSITE" id="PS51371">
    <property type="entry name" value="CBS"/>
    <property type="match status" value="1"/>
</dbReference>
<dbReference type="Gene3D" id="3.10.580.10">
    <property type="entry name" value="CBS-domain"/>
    <property type="match status" value="2"/>
</dbReference>
<keyword evidence="2 10" id="KW-0813">Transport</keyword>
<keyword evidence="9" id="KW-0129">CBS domain</keyword>
<dbReference type="Proteomes" id="UP000695562">
    <property type="component" value="Unassembled WGS sequence"/>
</dbReference>
<feature type="transmembrane region" description="Helical" evidence="10">
    <location>
        <begin position="577"/>
        <end position="597"/>
    </location>
</feature>
<feature type="region of interest" description="Disordered" evidence="11">
    <location>
        <begin position="1"/>
        <end position="34"/>
    </location>
</feature>
<feature type="transmembrane region" description="Helical" evidence="10">
    <location>
        <begin position="314"/>
        <end position="338"/>
    </location>
</feature>
<dbReference type="SUPFAM" id="SSF54631">
    <property type="entry name" value="CBS-domain pair"/>
    <property type="match status" value="1"/>
</dbReference>
<evidence type="ECO:0000256" key="11">
    <source>
        <dbReference type="SAM" id="MobiDB-lite"/>
    </source>
</evidence>
<sequence>MILNNNSNNHDDDDEENIQQSGGDNNHESSTSFNPINTIRNINFNPLGLDLNPLNVDFQGHRDRVVNFFQHGTDDLNTRMQSVVGKLRSNEYRKKMTTVLHKIKDTKEYRSTNNTDYDVIFESVDMYSNLQADPTLDKDEIDVVTDLSSTKKRLHHWLKKERISTLMFIPILGIAIACMGLLCDYVLKELGELRTIIMPEEHSMYSWLNGVVFVGYSVVLAAISACCISFISPYAVGSGIPEMKSILSGINLSRVLGGKTLVSKIIGMVSATAAGLTIGRTGPFMHASAIIAQQMMSLKIFQNIRKNQIVRYQMFICALASGVVANFGAPIGGLLFSIEITATNCIFGNLWKGFLCATTTAIIFYLSRPWMGGAAFASVYQFDYTIKSFGWLEIANFVGIGIICGIIGAVFVFLYEKIVRFRLRYQAIKQSRVGLVVFIALVSATITYLAGPLVRKPLSYAMKEFIHDDEIEPFLFNVDKDNKNDPHRLYNIMVFIAVKLFLTAINIVLPIPGGAITPFIVTGAAMGRLFGELLHYHLNLTSIKACGYAVIGAAGLVSGTTRALSPSIFVLELTGQLSLLIPVLVCSITATAVGNFFNRPLFDIALKIQGLPFLSSYRSEKVYTMTAKQVMKKDINYLSMSSTVNEIKDFLEKFKHTFIPIVDSKQNMLLVGIVERSSMYILIDEHIERMDKMFEDYKNSIQNNNSVNNSSSNSNNQAIVEQLQQQQQQYNTADSIITDPKHDQQDEQDDDEDDDNARLIPSNNNSSNNSDFEMVNSPSSKGSSNSELVREIENENNSNNSSDKPHLEEINLEDEEDNSNHNADITVEDDDDDQEGVPLVNLNKDGGLRNRKSKNDSTTTNNNTTTTTTTSNDNNNNSNNFIISFEEIKNLKSEHIWGQHILGDIIQNGETAILMDLAPSQIPDLTPLNKVFHLFTMLGLGFTYVTSLGKLVGVITKTDLISKEL</sequence>
<accession>A0A8J4V1X2</accession>
<feature type="transmembrane region" description="Helical" evidence="10">
    <location>
        <begin position="435"/>
        <end position="454"/>
    </location>
</feature>
<keyword evidence="7 10" id="KW-0472">Membrane</keyword>
<dbReference type="InterPro" id="IPR000644">
    <property type="entry name" value="CBS_dom"/>
</dbReference>
<evidence type="ECO:0000256" key="1">
    <source>
        <dbReference type="ARBA" id="ARBA00004141"/>
    </source>
</evidence>
<evidence type="ECO:0000256" key="7">
    <source>
        <dbReference type="ARBA" id="ARBA00023136"/>
    </source>
</evidence>
<feature type="transmembrane region" description="Helical" evidence="10">
    <location>
        <begin position="256"/>
        <end position="278"/>
    </location>
</feature>